<dbReference type="GO" id="GO:0005886">
    <property type="term" value="C:plasma membrane"/>
    <property type="evidence" value="ECO:0007669"/>
    <property type="project" value="UniProtKB-SubCell"/>
</dbReference>
<accession>A0A3B1CF92</accession>
<feature type="transmembrane region" description="Helical" evidence="7">
    <location>
        <begin position="31"/>
        <end position="49"/>
    </location>
</feature>
<keyword evidence="3 7" id="KW-0812">Transmembrane</keyword>
<proteinExistence type="predicted"/>
<feature type="transmembrane region" description="Helical" evidence="7">
    <location>
        <begin position="398"/>
        <end position="424"/>
    </location>
</feature>
<evidence type="ECO:0000259" key="8">
    <source>
        <dbReference type="Pfam" id="PF00361"/>
    </source>
</evidence>
<evidence type="ECO:0000256" key="4">
    <source>
        <dbReference type="ARBA" id="ARBA00022989"/>
    </source>
</evidence>
<dbReference type="PANTHER" id="PTHR42682">
    <property type="entry name" value="HYDROGENASE-4 COMPONENT F"/>
    <property type="match status" value="1"/>
</dbReference>
<evidence type="ECO:0000256" key="3">
    <source>
        <dbReference type="ARBA" id="ARBA00022692"/>
    </source>
</evidence>
<feature type="transmembrane region" description="Helical" evidence="7">
    <location>
        <begin position="292"/>
        <end position="310"/>
    </location>
</feature>
<keyword evidence="5" id="KW-0560">Oxidoreductase</keyword>
<protein>
    <recommendedName>
        <fullName evidence="8">NADH:quinone oxidoreductase/Mrp antiporter transmembrane domain-containing protein</fullName>
    </recommendedName>
</protein>
<feature type="transmembrane region" description="Helical" evidence="7">
    <location>
        <begin position="231"/>
        <end position="255"/>
    </location>
</feature>
<sequence>MISITGILGITFAGAVLTFILHHLVPKLRNIVAIATVAVTGYIVWQLPIDSYLVHFNIGSFDIIWGNSEYSRLFAMLIAVLGLFALIYSYDFMKGKQSLGYYYMNFMISIGGMYGIVYSQDLVSLFFFWEIMTWSSFMLVIYCCKEAQQVGLKYFIFSAIGAYSILIALVLIYANLGSVTFIKVFAGFGSMSFAAQLSAVILMLIGFGVKAAIMPLHVWAPSAYSKAPLSFTAVFSGVLSKMGIFGIGIVLFKLAADAGYYPYVQSVLAWIGALTALLATFYAVFQTDARKLLAYSSISQLGYIVVGLAIGTPMSIAAGLFLVILHGAFKAVLFFATGAVYYRTGTTDMTAVSGLIRKMPFTFFSALLGIIAVAGVPPLGGFIAKWMLYESLIQNNNYFLVIVIFAASTAAFLYLFRFIFSFWLGQEEKEFENIKEVPWTMRAPMVILALFTLVVGVFPGLLLAPISKAISYLGVQGVTYETSVLFNNWGDKLDMNSVIAMIATVFILATIFLSIKNKKKTRYVTTKDIHTSGEVPTENENLTYQLDFYKPFERALGWVLKPSVDEIYNKIATNLEQAFDHLRFIYTGNGQTYAMYVIVFLVILILFSEMIFGVIL</sequence>
<name>A0A3B1CF92_9ZZZZ</name>
<dbReference type="GO" id="GO:0042773">
    <property type="term" value="P:ATP synthesis coupled electron transport"/>
    <property type="evidence" value="ECO:0007669"/>
    <property type="project" value="InterPro"/>
</dbReference>
<feature type="transmembrane region" description="Helical" evidence="7">
    <location>
        <begin position="100"/>
        <end position="117"/>
    </location>
</feature>
<feature type="transmembrane region" description="Helical" evidence="7">
    <location>
        <begin position="316"/>
        <end position="342"/>
    </location>
</feature>
<dbReference type="GO" id="GO:0016491">
    <property type="term" value="F:oxidoreductase activity"/>
    <property type="evidence" value="ECO:0007669"/>
    <property type="project" value="UniProtKB-KW"/>
</dbReference>
<dbReference type="GO" id="GO:0008137">
    <property type="term" value="F:NADH dehydrogenase (ubiquinone) activity"/>
    <property type="evidence" value="ECO:0007669"/>
    <property type="project" value="InterPro"/>
</dbReference>
<comment type="subcellular location">
    <subcellularLocation>
        <location evidence="1">Cell membrane</location>
        <topology evidence="1">Multi-pass membrane protein</topology>
    </subcellularLocation>
</comment>
<feature type="transmembrane region" description="Helical" evidence="7">
    <location>
        <begin position="445"/>
        <end position="466"/>
    </location>
</feature>
<organism evidence="9">
    <name type="scientific">hydrothermal vent metagenome</name>
    <dbReference type="NCBI Taxonomy" id="652676"/>
    <lineage>
        <taxon>unclassified sequences</taxon>
        <taxon>metagenomes</taxon>
        <taxon>ecological metagenomes</taxon>
    </lineage>
</organism>
<dbReference type="InterPro" id="IPR052175">
    <property type="entry name" value="ComplexI-like_HydComp"/>
</dbReference>
<dbReference type="InterPro" id="IPR003918">
    <property type="entry name" value="NADH_UbQ_OxRdtase"/>
</dbReference>
<evidence type="ECO:0000256" key="6">
    <source>
        <dbReference type="ARBA" id="ARBA00023136"/>
    </source>
</evidence>
<feature type="transmembrane region" description="Helical" evidence="7">
    <location>
        <begin position="69"/>
        <end position="88"/>
    </location>
</feature>
<keyword evidence="4 7" id="KW-1133">Transmembrane helix</keyword>
<evidence type="ECO:0000256" key="2">
    <source>
        <dbReference type="ARBA" id="ARBA00022475"/>
    </source>
</evidence>
<gene>
    <name evidence="9" type="ORF">MNBD_IGNAVI01-3155</name>
</gene>
<dbReference type="EMBL" id="UOGD01000235">
    <property type="protein sequence ID" value="VAX22714.1"/>
    <property type="molecule type" value="Genomic_DNA"/>
</dbReference>
<keyword evidence="2" id="KW-1003">Cell membrane</keyword>
<feature type="transmembrane region" description="Helical" evidence="7">
    <location>
        <begin position="593"/>
        <end position="615"/>
    </location>
</feature>
<dbReference type="Pfam" id="PF00361">
    <property type="entry name" value="Proton_antipo_M"/>
    <property type="match status" value="1"/>
</dbReference>
<keyword evidence="6 7" id="KW-0472">Membrane</keyword>
<dbReference type="AlphaFoldDB" id="A0A3B1CF92"/>
<dbReference type="InterPro" id="IPR001750">
    <property type="entry name" value="ND/Mrp_TM"/>
</dbReference>
<evidence type="ECO:0000313" key="9">
    <source>
        <dbReference type="EMBL" id="VAX22714.1"/>
    </source>
</evidence>
<feature type="transmembrane region" description="Helical" evidence="7">
    <location>
        <begin position="363"/>
        <end position="386"/>
    </location>
</feature>
<reference evidence="9" key="1">
    <citation type="submission" date="2018-06" db="EMBL/GenBank/DDBJ databases">
        <authorList>
            <person name="Zhirakovskaya E."/>
        </authorList>
    </citation>
    <scope>NUCLEOTIDE SEQUENCE</scope>
</reference>
<feature type="transmembrane region" description="Helical" evidence="7">
    <location>
        <begin position="6"/>
        <end position="24"/>
    </location>
</feature>
<dbReference type="PRINTS" id="PR01437">
    <property type="entry name" value="NUOXDRDTASE4"/>
</dbReference>
<feature type="transmembrane region" description="Helical" evidence="7">
    <location>
        <begin position="123"/>
        <end position="142"/>
    </location>
</feature>
<evidence type="ECO:0000256" key="7">
    <source>
        <dbReference type="SAM" id="Phobius"/>
    </source>
</evidence>
<dbReference type="PANTHER" id="PTHR42682:SF4">
    <property type="entry name" value="NADH-UBIQUINONE_PLASTOQUINONE"/>
    <property type="match status" value="1"/>
</dbReference>
<feature type="domain" description="NADH:quinone oxidoreductase/Mrp antiporter transmembrane" evidence="8">
    <location>
        <begin position="119"/>
        <end position="406"/>
    </location>
</feature>
<feature type="transmembrane region" description="Helical" evidence="7">
    <location>
        <begin position="495"/>
        <end position="515"/>
    </location>
</feature>
<evidence type="ECO:0000256" key="1">
    <source>
        <dbReference type="ARBA" id="ARBA00004651"/>
    </source>
</evidence>
<feature type="transmembrane region" description="Helical" evidence="7">
    <location>
        <begin position="154"/>
        <end position="174"/>
    </location>
</feature>
<feature type="transmembrane region" description="Helical" evidence="7">
    <location>
        <begin position="194"/>
        <end position="219"/>
    </location>
</feature>
<feature type="transmembrane region" description="Helical" evidence="7">
    <location>
        <begin position="267"/>
        <end position="285"/>
    </location>
</feature>
<evidence type="ECO:0000256" key="5">
    <source>
        <dbReference type="ARBA" id="ARBA00023002"/>
    </source>
</evidence>